<accession>A0A2N9HZK8</accession>
<organism evidence="3">
    <name type="scientific">Fagus sylvatica</name>
    <name type="common">Beechnut</name>
    <dbReference type="NCBI Taxonomy" id="28930"/>
    <lineage>
        <taxon>Eukaryota</taxon>
        <taxon>Viridiplantae</taxon>
        <taxon>Streptophyta</taxon>
        <taxon>Embryophyta</taxon>
        <taxon>Tracheophyta</taxon>
        <taxon>Spermatophyta</taxon>
        <taxon>Magnoliopsida</taxon>
        <taxon>eudicotyledons</taxon>
        <taxon>Gunneridae</taxon>
        <taxon>Pentapetalae</taxon>
        <taxon>rosids</taxon>
        <taxon>fabids</taxon>
        <taxon>Fagales</taxon>
        <taxon>Fagaceae</taxon>
        <taxon>Fagus</taxon>
    </lineage>
</organism>
<evidence type="ECO:0000256" key="1">
    <source>
        <dbReference type="SAM" id="MobiDB-lite"/>
    </source>
</evidence>
<dbReference type="EMBL" id="OIVN01004412">
    <property type="protein sequence ID" value="SPD17174.1"/>
    <property type="molecule type" value="Genomic_DNA"/>
</dbReference>
<name>A0A2N9HZK8_FAGSY</name>
<feature type="compositionally biased region" description="Basic and acidic residues" evidence="1">
    <location>
        <begin position="79"/>
        <end position="98"/>
    </location>
</feature>
<evidence type="ECO:0000256" key="2">
    <source>
        <dbReference type="SAM" id="Phobius"/>
    </source>
</evidence>
<sequence length="252" mass="26707">MTATTGIIRSPGSPVMASSQNLYSRYTSSGNPVMTAEFFHGLRGRNKEKSEGTYRSRLQKGLRNRFVSDVQAKAARAQGAEKKTRESERSRNQSKEPEANLYREGGLETSGNGCNYFEWADDVICERGKEVIREQMEKIASLSVELAKSKSKEKAVSVKAEKLKMKLNVVSVCLALSWVIIGLYILIIVAIVVSSNKGALVLLEDAAAPAAALGDAAAPVAATEDAAGACAATELPAGAAATEDAAGAIEPP</sequence>
<reference evidence="3" key="1">
    <citation type="submission" date="2018-02" db="EMBL/GenBank/DDBJ databases">
        <authorList>
            <person name="Cohen D.B."/>
            <person name="Kent A.D."/>
        </authorList>
    </citation>
    <scope>NUCLEOTIDE SEQUENCE</scope>
</reference>
<protein>
    <submittedName>
        <fullName evidence="3">Uncharacterized protein</fullName>
    </submittedName>
</protein>
<feature type="region of interest" description="Disordered" evidence="1">
    <location>
        <begin position="73"/>
        <end position="106"/>
    </location>
</feature>
<keyword evidence="2" id="KW-0472">Membrane</keyword>
<proteinExistence type="predicted"/>
<feature type="transmembrane region" description="Helical" evidence="2">
    <location>
        <begin position="169"/>
        <end position="193"/>
    </location>
</feature>
<keyword evidence="2" id="KW-1133">Transmembrane helix</keyword>
<gene>
    <name evidence="3" type="ORF">FSB_LOCUS45056</name>
</gene>
<keyword evidence="2" id="KW-0812">Transmembrane</keyword>
<evidence type="ECO:0000313" key="3">
    <source>
        <dbReference type="EMBL" id="SPD17174.1"/>
    </source>
</evidence>
<dbReference type="AlphaFoldDB" id="A0A2N9HZK8"/>